<proteinExistence type="predicted"/>
<dbReference type="EMBL" id="JAPWDV010000003">
    <property type="protein sequence ID" value="KAJ6217487.1"/>
    <property type="molecule type" value="Genomic_DNA"/>
</dbReference>
<dbReference type="PANTHER" id="PTHR15889:SF2">
    <property type="entry name" value="LARGE RIBOSOMAL SUBUNIT PROTEIN ML37"/>
    <property type="match status" value="1"/>
</dbReference>
<accession>A0A9Q0M4M7</accession>
<comment type="caution">
    <text evidence="1">The sequence shown here is derived from an EMBL/GenBank/DDBJ whole genome shotgun (WGS) entry which is preliminary data.</text>
</comment>
<sequence>MRFTTVLGHGKYFWWGKGWGYKPRINTDNFYYKMQWNAKRRRNLEIVEQTLPENVTPIDPNVYVKNRFNLDVNEPPRPFILPWPYSKRPVKGTSDDPKYKNDALIYQRRKRLVEPVNLPLHFTNSILQDELPHPVQNSLDKVKIDSKFIEFCQHRINWCLHHDTALRRLPKNREFPYLDQSPPRVYGVTTNRKENHLLQTLYDISQMWISKQYGINLKIIKQRYTSPNCILPLNRDNKFVILDLECDFITMLSSVNNETLNEVVAFDSNFMINTSKKELQSIHPLSWEVSFNTKNFYNNDYEFMVPPNSTIHSIFLSNNDVRNLTDKDFQGRAIMFCYGYAVQQAKLKHKMDDIEKIDLEKPICVQCVFTNPDNFKVGFVLFQLNTLRFNDTNVRNQVWLMEPKSVTDEIEQMMTNLVGTQSIGLYN</sequence>
<dbReference type="PANTHER" id="PTHR15889">
    <property type="entry name" value="MITOCHONDRIAL RIBOSOMAL PROTEIN L37"/>
    <property type="match status" value="1"/>
</dbReference>
<protein>
    <submittedName>
        <fullName evidence="1">Uncharacterized protein</fullName>
    </submittedName>
</protein>
<reference evidence="1" key="1">
    <citation type="submission" date="2022-12" db="EMBL/GenBank/DDBJ databases">
        <title>Genome assemblies of Blomia tropicalis.</title>
        <authorList>
            <person name="Cui Y."/>
        </authorList>
    </citation>
    <scope>NUCLEOTIDE SEQUENCE</scope>
    <source>
        <tissue evidence="1">Adult mites</tissue>
    </source>
</reference>
<dbReference type="GO" id="GO:0005739">
    <property type="term" value="C:mitochondrion"/>
    <property type="evidence" value="ECO:0007669"/>
    <property type="project" value="TreeGrafter"/>
</dbReference>
<name>A0A9Q0M4M7_BLOTA</name>
<organism evidence="1 2">
    <name type="scientific">Blomia tropicalis</name>
    <name type="common">Mite</name>
    <dbReference type="NCBI Taxonomy" id="40697"/>
    <lineage>
        <taxon>Eukaryota</taxon>
        <taxon>Metazoa</taxon>
        <taxon>Ecdysozoa</taxon>
        <taxon>Arthropoda</taxon>
        <taxon>Chelicerata</taxon>
        <taxon>Arachnida</taxon>
        <taxon>Acari</taxon>
        <taxon>Acariformes</taxon>
        <taxon>Sarcoptiformes</taxon>
        <taxon>Astigmata</taxon>
        <taxon>Glycyphagoidea</taxon>
        <taxon>Echimyopodidae</taxon>
        <taxon>Blomia</taxon>
    </lineage>
</organism>
<dbReference type="OMA" id="MFCYGYA"/>
<evidence type="ECO:0000313" key="1">
    <source>
        <dbReference type="EMBL" id="KAJ6217487.1"/>
    </source>
</evidence>
<dbReference type="OrthoDB" id="5835618at2759"/>
<keyword evidence="2" id="KW-1185">Reference proteome</keyword>
<dbReference type="AlphaFoldDB" id="A0A9Q0M4M7"/>
<gene>
    <name evidence="1" type="ORF">RDWZM_008644</name>
</gene>
<evidence type="ECO:0000313" key="2">
    <source>
        <dbReference type="Proteomes" id="UP001142055"/>
    </source>
</evidence>
<dbReference type="Proteomes" id="UP001142055">
    <property type="component" value="Chromosome 3"/>
</dbReference>
<dbReference type="InterPro" id="IPR052482">
    <property type="entry name" value="mtLSU_mL37"/>
</dbReference>